<dbReference type="PANTHER" id="PTHR30007:SF1">
    <property type="entry name" value="BLR1914 PROTEIN"/>
    <property type="match status" value="1"/>
</dbReference>
<comment type="caution">
    <text evidence="2">The sequence shown here is derived from an EMBL/GenBank/DDBJ whole genome shotgun (WGS) entry which is preliminary data.</text>
</comment>
<dbReference type="PANTHER" id="PTHR30007">
    <property type="entry name" value="PHP DOMAIN PROTEIN"/>
    <property type="match status" value="1"/>
</dbReference>
<dbReference type="InterPro" id="IPR002559">
    <property type="entry name" value="Transposase_11"/>
</dbReference>
<dbReference type="GO" id="GO:0003677">
    <property type="term" value="F:DNA binding"/>
    <property type="evidence" value="ECO:0007669"/>
    <property type="project" value="InterPro"/>
</dbReference>
<gene>
    <name evidence="2" type="ORF">IW245_004578</name>
</gene>
<dbReference type="AlphaFoldDB" id="A0A8J7GG77"/>
<sequence length="152" mass="17649">MLSDAAGLPLVVAASGANMHDSQALWPLLYGIPRTRSRRGPRRSRPAKLHADKAYDSADTRRTLREHNIACRIARKDIESSERLGRQRWKIERTIAWLFGYRRLTVRYERCVPLPRRAPDLLQETRSTHHMRHALKRGACVRRGRRRSIHVG</sequence>
<protein>
    <submittedName>
        <fullName evidence="2">IS5 family transposase</fullName>
    </submittedName>
</protein>
<reference evidence="2" key="1">
    <citation type="submission" date="2020-11" db="EMBL/GenBank/DDBJ databases">
        <title>Sequencing the genomes of 1000 actinobacteria strains.</title>
        <authorList>
            <person name="Klenk H.-P."/>
        </authorList>
    </citation>
    <scope>NUCLEOTIDE SEQUENCE</scope>
    <source>
        <strain evidence="2">DSM 45356</strain>
    </source>
</reference>
<dbReference type="GO" id="GO:0004803">
    <property type="term" value="F:transposase activity"/>
    <property type="evidence" value="ECO:0007669"/>
    <property type="project" value="InterPro"/>
</dbReference>
<dbReference type="GO" id="GO:0006313">
    <property type="term" value="P:DNA transposition"/>
    <property type="evidence" value="ECO:0007669"/>
    <property type="project" value="InterPro"/>
</dbReference>
<organism evidence="2 3">
    <name type="scientific">Longispora fulva</name>
    <dbReference type="NCBI Taxonomy" id="619741"/>
    <lineage>
        <taxon>Bacteria</taxon>
        <taxon>Bacillati</taxon>
        <taxon>Actinomycetota</taxon>
        <taxon>Actinomycetes</taxon>
        <taxon>Micromonosporales</taxon>
        <taxon>Micromonosporaceae</taxon>
        <taxon>Longispora</taxon>
    </lineage>
</organism>
<feature type="domain" description="Transposase IS4-like" evidence="1">
    <location>
        <begin position="5"/>
        <end position="109"/>
    </location>
</feature>
<keyword evidence="3" id="KW-1185">Reference proteome</keyword>
<evidence type="ECO:0000313" key="3">
    <source>
        <dbReference type="Proteomes" id="UP000622552"/>
    </source>
</evidence>
<name>A0A8J7GG77_9ACTN</name>
<proteinExistence type="predicted"/>
<evidence type="ECO:0000259" key="1">
    <source>
        <dbReference type="Pfam" id="PF01609"/>
    </source>
</evidence>
<dbReference type="Pfam" id="PF01609">
    <property type="entry name" value="DDE_Tnp_1"/>
    <property type="match status" value="1"/>
</dbReference>
<dbReference type="Proteomes" id="UP000622552">
    <property type="component" value="Unassembled WGS sequence"/>
</dbReference>
<accession>A0A8J7GG77</accession>
<evidence type="ECO:0000313" key="2">
    <source>
        <dbReference type="EMBL" id="MBG6138384.1"/>
    </source>
</evidence>
<dbReference type="EMBL" id="JADOUF010000001">
    <property type="protein sequence ID" value="MBG6138384.1"/>
    <property type="molecule type" value="Genomic_DNA"/>
</dbReference>